<accession>A0A0D2M731</accession>
<feature type="domain" description="Protein kinase" evidence="1">
    <location>
        <begin position="1"/>
        <end position="279"/>
    </location>
</feature>
<dbReference type="GO" id="GO:0004674">
    <property type="term" value="F:protein serine/threonine kinase activity"/>
    <property type="evidence" value="ECO:0007669"/>
    <property type="project" value="TreeGrafter"/>
</dbReference>
<dbReference type="PANTHER" id="PTHR44329">
    <property type="entry name" value="SERINE/THREONINE-PROTEIN KINASE TNNI3K-RELATED"/>
    <property type="match status" value="1"/>
</dbReference>
<dbReference type="SMART" id="SM00220">
    <property type="entry name" value="S_TKc"/>
    <property type="match status" value="1"/>
</dbReference>
<dbReference type="InterPro" id="IPR000719">
    <property type="entry name" value="Prot_kinase_dom"/>
</dbReference>
<organism evidence="2 3">
    <name type="scientific">Monoraphidium neglectum</name>
    <dbReference type="NCBI Taxonomy" id="145388"/>
    <lineage>
        <taxon>Eukaryota</taxon>
        <taxon>Viridiplantae</taxon>
        <taxon>Chlorophyta</taxon>
        <taxon>core chlorophytes</taxon>
        <taxon>Chlorophyceae</taxon>
        <taxon>CS clade</taxon>
        <taxon>Sphaeropleales</taxon>
        <taxon>Selenastraceae</taxon>
        <taxon>Monoraphidium</taxon>
    </lineage>
</organism>
<dbReference type="SUPFAM" id="SSF56112">
    <property type="entry name" value="Protein kinase-like (PK-like)"/>
    <property type="match status" value="1"/>
</dbReference>
<keyword evidence="2" id="KW-0418">Kinase</keyword>
<name>A0A0D2M731_9CHLO</name>
<evidence type="ECO:0000259" key="1">
    <source>
        <dbReference type="PROSITE" id="PS50011"/>
    </source>
</evidence>
<dbReference type="InterPro" id="IPR051681">
    <property type="entry name" value="Ser/Thr_Kinases-Pseudokinases"/>
</dbReference>
<dbReference type="PROSITE" id="PS00108">
    <property type="entry name" value="PROTEIN_KINASE_ST"/>
    <property type="match status" value="1"/>
</dbReference>
<dbReference type="AlphaFoldDB" id="A0A0D2M731"/>
<dbReference type="Pfam" id="PF00069">
    <property type="entry name" value="Pkinase"/>
    <property type="match status" value="1"/>
</dbReference>
<dbReference type="RefSeq" id="XP_013898174.1">
    <property type="nucleotide sequence ID" value="XM_014042720.1"/>
</dbReference>
<keyword evidence="2" id="KW-0808">Transferase</keyword>
<dbReference type="PANTHER" id="PTHR44329:SF214">
    <property type="entry name" value="PROTEIN KINASE DOMAIN-CONTAINING PROTEIN"/>
    <property type="match status" value="1"/>
</dbReference>
<keyword evidence="3" id="KW-1185">Reference proteome</keyword>
<sequence>MDMMELEEICVFKPTDAISAVGGGGARAARASVDGGAAGAISGWEVRLVLEYCDLGTLRERLDDGALARPDGPRDLGGVLATALEVARALAFLHENGVVHADLKARNVLLKSNASDPRGFIAKVGDFGLSMQIDPGATYISNLFQGTMTHMAPETMEHGRLSRASDVYGYGILLFELMTGQAAFKGVPRAVLGYDVMKMHRRPAGRAGAVAALAPPFRVRWWWPRPHAGGGEGHRVVEFPNSCPQEFADLAALCWHPVPDQRYAAAPLPPPLAAALPTINFEGG</sequence>
<keyword evidence="2" id="KW-0675">Receptor</keyword>
<evidence type="ECO:0000313" key="2">
    <source>
        <dbReference type="EMBL" id="KIY99154.1"/>
    </source>
</evidence>
<dbReference type="EMBL" id="KK101936">
    <property type="protein sequence ID" value="KIY99154.1"/>
    <property type="molecule type" value="Genomic_DNA"/>
</dbReference>
<dbReference type="InterPro" id="IPR008271">
    <property type="entry name" value="Ser/Thr_kinase_AS"/>
</dbReference>
<dbReference type="InterPro" id="IPR011009">
    <property type="entry name" value="Kinase-like_dom_sf"/>
</dbReference>
<dbReference type="GO" id="GO:0005524">
    <property type="term" value="F:ATP binding"/>
    <property type="evidence" value="ECO:0007669"/>
    <property type="project" value="InterPro"/>
</dbReference>
<dbReference type="KEGG" id="mng:MNEG_8810"/>
<proteinExistence type="predicted"/>
<dbReference type="Gene3D" id="1.10.510.10">
    <property type="entry name" value="Transferase(Phosphotransferase) domain 1"/>
    <property type="match status" value="1"/>
</dbReference>
<protein>
    <submittedName>
        <fullName evidence="2">BRASSINOSTEROID INSENSITIVE 1-associated receptor kinase 1</fullName>
    </submittedName>
</protein>
<dbReference type="GeneID" id="25741685"/>
<dbReference type="OrthoDB" id="533232at2759"/>
<reference evidence="2 3" key="1">
    <citation type="journal article" date="2013" name="BMC Genomics">
        <title>Reconstruction of the lipid metabolism for the microalga Monoraphidium neglectum from its genome sequence reveals characteristics suitable for biofuel production.</title>
        <authorList>
            <person name="Bogen C."/>
            <person name="Al-Dilaimi A."/>
            <person name="Albersmeier A."/>
            <person name="Wichmann J."/>
            <person name="Grundmann M."/>
            <person name="Rupp O."/>
            <person name="Lauersen K.J."/>
            <person name="Blifernez-Klassen O."/>
            <person name="Kalinowski J."/>
            <person name="Goesmann A."/>
            <person name="Mussgnug J.H."/>
            <person name="Kruse O."/>
        </authorList>
    </citation>
    <scope>NUCLEOTIDE SEQUENCE [LARGE SCALE GENOMIC DNA]</scope>
    <source>
        <strain evidence="2 3">SAG 48.87</strain>
    </source>
</reference>
<dbReference type="PROSITE" id="PS50011">
    <property type="entry name" value="PROTEIN_KINASE_DOM"/>
    <property type="match status" value="1"/>
</dbReference>
<gene>
    <name evidence="2" type="ORF">MNEG_8810</name>
</gene>
<dbReference type="Proteomes" id="UP000054498">
    <property type="component" value="Unassembled WGS sequence"/>
</dbReference>
<dbReference type="STRING" id="145388.A0A0D2M731"/>
<evidence type="ECO:0000313" key="3">
    <source>
        <dbReference type="Proteomes" id="UP000054498"/>
    </source>
</evidence>